<dbReference type="OrthoDB" id="9785398at2"/>
<dbReference type="Gene3D" id="6.10.250.2750">
    <property type="match status" value="1"/>
</dbReference>
<dbReference type="CDD" id="cd00377">
    <property type="entry name" value="ICL_PEPM"/>
    <property type="match status" value="1"/>
</dbReference>
<dbReference type="PANTHER" id="PTHR42905:SF16">
    <property type="entry name" value="CARBOXYPHOSPHONOENOLPYRUVATE PHOSPHONOMUTASE-LIKE PROTEIN (AFU_ORTHOLOGUE AFUA_5G07230)"/>
    <property type="match status" value="1"/>
</dbReference>
<organism evidence="2 3">
    <name type="scientific">Stutzerimonas stutzeri</name>
    <name type="common">Pseudomonas stutzeri</name>
    <dbReference type="NCBI Taxonomy" id="316"/>
    <lineage>
        <taxon>Bacteria</taxon>
        <taxon>Pseudomonadati</taxon>
        <taxon>Pseudomonadota</taxon>
        <taxon>Gammaproteobacteria</taxon>
        <taxon>Pseudomonadales</taxon>
        <taxon>Pseudomonadaceae</taxon>
        <taxon>Stutzerimonas</taxon>
    </lineage>
</organism>
<proteinExistence type="predicted"/>
<dbReference type="Pfam" id="PF13714">
    <property type="entry name" value="PEP_mutase"/>
    <property type="match status" value="1"/>
</dbReference>
<dbReference type="EMBL" id="POUW01000011">
    <property type="protein sequence ID" value="PNG03229.1"/>
    <property type="molecule type" value="Genomic_DNA"/>
</dbReference>
<dbReference type="GO" id="GO:0046872">
    <property type="term" value="F:metal ion binding"/>
    <property type="evidence" value="ECO:0007669"/>
    <property type="project" value="UniProtKB-KW"/>
</dbReference>
<dbReference type="InterPro" id="IPR039556">
    <property type="entry name" value="ICL/PEPM"/>
</dbReference>
<accession>A0A2N8SL91</accession>
<dbReference type="PANTHER" id="PTHR42905">
    <property type="entry name" value="PHOSPHOENOLPYRUVATE CARBOXYLASE"/>
    <property type="match status" value="1"/>
</dbReference>
<keyword evidence="1" id="KW-0479">Metal-binding</keyword>
<dbReference type="InterPro" id="IPR040442">
    <property type="entry name" value="Pyrv_kinase-like_dom_sf"/>
</dbReference>
<dbReference type="Gene3D" id="3.20.20.60">
    <property type="entry name" value="Phosphoenolpyruvate-binding domains"/>
    <property type="match status" value="1"/>
</dbReference>
<gene>
    <name evidence="2" type="ORF">CXL00_21950</name>
</gene>
<reference evidence="2 3" key="1">
    <citation type="submission" date="2018-01" db="EMBL/GenBank/DDBJ databases">
        <title>Denitrification phenotypes of diverse strains of Pseudomonas stutzeri.</title>
        <authorList>
            <person name="Milligan D.A."/>
            <person name="Bergaust L."/>
            <person name="Bakken L.R."/>
            <person name="Frostegard A."/>
        </authorList>
    </citation>
    <scope>NUCLEOTIDE SEQUENCE [LARGE SCALE GENOMIC DNA]</scope>
    <source>
        <strain evidence="2 3">28a3</strain>
    </source>
</reference>
<keyword evidence="2" id="KW-0456">Lyase</keyword>
<comment type="caution">
    <text evidence="2">The sequence shown here is derived from an EMBL/GenBank/DDBJ whole genome shotgun (WGS) entry which is preliminary data.</text>
</comment>
<dbReference type="RefSeq" id="WP_102847649.1">
    <property type="nucleotide sequence ID" value="NZ_JAMOIG010000025.1"/>
</dbReference>
<dbReference type="GO" id="GO:0016829">
    <property type="term" value="F:lyase activity"/>
    <property type="evidence" value="ECO:0007669"/>
    <property type="project" value="UniProtKB-KW"/>
</dbReference>
<dbReference type="Proteomes" id="UP000235897">
    <property type="component" value="Unassembled WGS sequence"/>
</dbReference>
<dbReference type="AlphaFoldDB" id="A0A2N8SL91"/>
<name>A0A2N8SL91_STUST</name>
<evidence type="ECO:0000313" key="3">
    <source>
        <dbReference type="Proteomes" id="UP000235897"/>
    </source>
</evidence>
<evidence type="ECO:0000313" key="2">
    <source>
        <dbReference type="EMBL" id="PNG03229.1"/>
    </source>
</evidence>
<evidence type="ECO:0000256" key="1">
    <source>
        <dbReference type="ARBA" id="ARBA00022723"/>
    </source>
</evidence>
<protein>
    <submittedName>
        <fullName evidence="2">2-methylisocitrate lyase</fullName>
    </submittedName>
</protein>
<dbReference type="InterPro" id="IPR015813">
    <property type="entry name" value="Pyrv/PenolPyrv_kinase-like_dom"/>
</dbReference>
<sequence>MTRPTVSEKRAAFREMHRAGCFLLPNPWDAAGARLLEQLGYRALATTSSGYAWSQGLADGQLSRADTLAHLRYMAAISDLPINADFESGFGRTPEEVFESVSLAVDTGVAGLSVEDSTGDPDQPVRDKAQAVERLQAARAAIDALGGDTLLVARAENHFLGRNDLDDTVERLLAYSQAGADCLYAPGLRTREEIQTVVSAVAPKPVNVLIGWSSELTVEALAELGVRRISVGGALARAAWGGFMSAARTMIEQGRFDGLRDALSGAELDERLRSNRSGN</sequence>
<dbReference type="SUPFAM" id="SSF51621">
    <property type="entry name" value="Phosphoenolpyruvate/pyruvate domain"/>
    <property type="match status" value="1"/>
</dbReference>